<dbReference type="AlphaFoldDB" id="A0A7S3GKV6"/>
<dbReference type="GO" id="GO:0008033">
    <property type="term" value="P:tRNA processing"/>
    <property type="evidence" value="ECO:0007669"/>
    <property type="project" value="UniProtKB-KW"/>
</dbReference>
<evidence type="ECO:0000256" key="2">
    <source>
        <dbReference type="ARBA" id="ARBA00007331"/>
    </source>
</evidence>
<proteinExistence type="inferred from homology"/>
<accession>A0A7S3GKV6</accession>
<dbReference type="GO" id="GO:0005655">
    <property type="term" value="C:nucleolar ribonuclease P complex"/>
    <property type="evidence" value="ECO:0007669"/>
    <property type="project" value="TreeGrafter"/>
</dbReference>
<keyword evidence="3" id="KW-0819">tRNA processing</keyword>
<sequence length="286" mass="32120">MTSFKKTQPIVSFPFFVFPHAFHNLDDMVKRKRESISSLRGKNYDLFIDVDPLDKSKKAVLARETIGKEAERLGYSGCAFVHRVKGRLGAKDENPNGPGVVDSVEEQPGFKQYSRLHLILSDPSQGHNLNMNNQVVRSFDILSVEPKSEKVFTQCCQNLEVDIITINCEDRLPYRLSRSMVKLAIERGISFELCFREPLTDSSTRRFFVSNGVALQRVTKGKSILISSAATDRIELRSPLDACSLGTLFDLDMATSRETVRRAAEVVLLNAEKRGVYGSVIKATRV</sequence>
<dbReference type="Pfam" id="PF01876">
    <property type="entry name" value="RNase_P_p30"/>
    <property type="match status" value="1"/>
</dbReference>
<dbReference type="InterPro" id="IPR016195">
    <property type="entry name" value="Pol/histidinol_Pase-like"/>
</dbReference>
<evidence type="ECO:0000256" key="3">
    <source>
        <dbReference type="ARBA" id="ARBA00022694"/>
    </source>
</evidence>
<organism evidence="4">
    <name type="scientific">Palpitomonas bilix</name>
    <dbReference type="NCBI Taxonomy" id="652834"/>
    <lineage>
        <taxon>Eukaryota</taxon>
        <taxon>Eukaryota incertae sedis</taxon>
    </lineage>
</organism>
<dbReference type="InterPro" id="IPR002738">
    <property type="entry name" value="RNase_P_p30"/>
</dbReference>
<dbReference type="PANTHER" id="PTHR13031:SF0">
    <property type="entry name" value="RIBONUCLEASE P PROTEIN SUBUNIT P30"/>
    <property type="match status" value="1"/>
</dbReference>
<protein>
    <submittedName>
        <fullName evidence="4">Uncharacterized protein</fullName>
    </submittedName>
</protein>
<reference evidence="4" key="1">
    <citation type="submission" date="2021-01" db="EMBL/GenBank/DDBJ databases">
        <authorList>
            <person name="Corre E."/>
            <person name="Pelletier E."/>
            <person name="Niang G."/>
            <person name="Scheremetjew M."/>
            <person name="Finn R."/>
            <person name="Kale V."/>
            <person name="Holt S."/>
            <person name="Cochrane G."/>
            <person name="Meng A."/>
            <person name="Brown T."/>
            <person name="Cohen L."/>
        </authorList>
    </citation>
    <scope>NUCLEOTIDE SEQUENCE</scope>
    <source>
        <strain evidence="4">NIES-2562</strain>
    </source>
</reference>
<evidence type="ECO:0000256" key="1">
    <source>
        <dbReference type="ARBA" id="ARBA00004123"/>
    </source>
</evidence>
<dbReference type="Gene3D" id="3.20.20.140">
    <property type="entry name" value="Metal-dependent hydrolases"/>
    <property type="match status" value="1"/>
</dbReference>
<dbReference type="SUPFAM" id="SSF89550">
    <property type="entry name" value="PHP domain-like"/>
    <property type="match status" value="1"/>
</dbReference>
<dbReference type="PANTHER" id="PTHR13031">
    <property type="entry name" value="RIBONUCLEASE P SUBUNIT P30"/>
    <property type="match status" value="1"/>
</dbReference>
<dbReference type="EMBL" id="HBIB01048235">
    <property type="protein sequence ID" value="CAE0269381.1"/>
    <property type="molecule type" value="Transcribed_RNA"/>
</dbReference>
<comment type="similarity">
    <text evidence="2">Belongs to the eukaryotic/archaeal RNase P protein component 3 family.</text>
</comment>
<comment type="subcellular location">
    <subcellularLocation>
        <location evidence="1">Nucleus</location>
    </subcellularLocation>
</comment>
<gene>
    <name evidence="4" type="ORF">PBIL07802_LOCUS31734</name>
</gene>
<dbReference type="GO" id="GO:0003723">
    <property type="term" value="F:RNA binding"/>
    <property type="evidence" value="ECO:0007669"/>
    <property type="project" value="TreeGrafter"/>
</dbReference>
<name>A0A7S3GKV6_9EUKA</name>
<evidence type="ECO:0000313" key="4">
    <source>
        <dbReference type="EMBL" id="CAE0269381.1"/>
    </source>
</evidence>